<evidence type="ECO:0000313" key="2">
    <source>
        <dbReference type="EMBL" id="EDP97596.1"/>
    </source>
</evidence>
<protein>
    <submittedName>
        <fullName evidence="2">Uncharacterized protein</fullName>
    </submittedName>
</protein>
<keyword evidence="3" id="KW-1185">Reference proteome</keyword>
<dbReference type="RefSeq" id="WP_007096644.1">
    <property type="nucleotide sequence ID" value="NZ_CP142125.1"/>
</dbReference>
<dbReference type="HOGENOM" id="CLU_1832524_0_0_10"/>
<reference evidence="2 3" key="1">
    <citation type="journal article" date="2011" name="J. Bacteriol.">
        <title>Genome sequence of the algicidal bacterium Kordia algicida OT-1.</title>
        <authorList>
            <person name="Lee H.S."/>
            <person name="Kang S.G."/>
            <person name="Kwon K.K."/>
            <person name="Lee J.H."/>
            <person name="Kim S.J."/>
        </authorList>
    </citation>
    <scope>NUCLEOTIDE SEQUENCE [LARGE SCALE GENOMIC DNA]</scope>
    <source>
        <strain evidence="2 3">OT-1</strain>
    </source>
</reference>
<feature type="chain" id="PRO_5002734666" evidence="1">
    <location>
        <begin position="20"/>
        <end position="140"/>
    </location>
</feature>
<dbReference type="OrthoDB" id="1439855at2"/>
<dbReference type="AlphaFoldDB" id="A9DLX9"/>
<dbReference type="STRING" id="391587.KAOT1_20577"/>
<organism evidence="2 3">
    <name type="scientific">Kordia algicida OT-1</name>
    <dbReference type="NCBI Taxonomy" id="391587"/>
    <lineage>
        <taxon>Bacteria</taxon>
        <taxon>Pseudomonadati</taxon>
        <taxon>Bacteroidota</taxon>
        <taxon>Flavobacteriia</taxon>
        <taxon>Flavobacteriales</taxon>
        <taxon>Flavobacteriaceae</taxon>
        <taxon>Kordia</taxon>
    </lineage>
</organism>
<name>A9DLX9_9FLAO</name>
<evidence type="ECO:0000256" key="1">
    <source>
        <dbReference type="SAM" id="SignalP"/>
    </source>
</evidence>
<comment type="caution">
    <text evidence="2">The sequence shown here is derived from an EMBL/GenBank/DDBJ whole genome shotgun (WGS) entry which is preliminary data.</text>
</comment>
<sequence>MKNYYALFIAVFSFFLSNAQSSITKETITNNKVKTITEKDFDNNSNEGCNTTTTTYDRNGNTIIWNWKRIGSFFEYEYDKKDRKVAMIRKSKYDSTDVHIMKTTYDKHDNIISDYANKFQNFYDEKNRLIKSVTLDKEGI</sequence>
<feature type="signal peptide" evidence="1">
    <location>
        <begin position="1"/>
        <end position="19"/>
    </location>
</feature>
<evidence type="ECO:0000313" key="3">
    <source>
        <dbReference type="Proteomes" id="UP000002945"/>
    </source>
</evidence>
<dbReference type="Gene3D" id="2.180.10.10">
    <property type="entry name" value="RHS repeat-associated core"/>
    <property type="match status" value="1"/>
</dbReference>
<proteinExistence type="predicted"/>
<dbReference type="EMBL" id="ABIB01000002">
    <property type="protein sequence ID" value="EDP97596.1"/>
    <property type="molecule type" value="Genomic_DNA"/>
</dbReference>
<dbReference type="Proteomes" id="UP000002945">
    <property type="component" value="Unassembled WGS sequence"/>
</dbReference>
<accession>A9DLX9</accession>
<keyword evidence="1" id="KW-0732">Signal</keyword>
<gene>
    <name evidence="2" type="ORF">KAOT1_20577</name>
</gene>